<keyword evidence="2" id="KW-1185">Reference proteome</keyword>
<evidence type="ECO:0000313" key="2">
    <source>
        <dbReference type="Proteomes" id="UP000343317"/>
    </source>
</evidence>
<accession>A0A5E4WW24</accession>
<reference evidence="1 2" key="1">
    <citation type="submission" date="2019-08" db="EMBL/GenBank/DDBJ databases">
        <authorList>
            <person name="Peeters C."/>
        </authorList>
    </citation>
    <scope>NUCLEOTIDE SEQUENCE [LARGE SCALE GENOMIC DNA]</scope>
    <source>
        <strain evidence="1 2">LMG 31112</strain>
    </source>
</reference>
<organism evidence="1 2">
    <name type="scientific">Pandoraea horticolens</name>
    <dbReference type="NCBI Taxonomy" id="2508298"/>
    <lineage>
        <taxon>Bacteria</taxon>
        <taxon>Pseudomonadati</taxon>
        <taxon>Pseudomonadota</taxon>
        <taxon>Betaproteobacteria</taxon>
        <taxon>Burkholderiales</taxon>
        <taxon>Burkholderiaceae</taxon>
        <taxon>Pandoraea</taxon>
    </lineage>
</organism>
<dbReference type="EMBL" id="CABPSM010000010">
    <property type="protein sequence ID" value="VVE28972.1"/>
    <property type="molecule type" value="Genomic_DNA"/>
</dbReference>
<evidence type="ECO:0000313" key="1">
    <source>
        <dbReference type="EMBL" id="VVE28972.1"/>
    </source>
</evidence>
<protein>
    <submittedName>
        <fullName evidence="1">Uncharacterized protein</fullName>
    </submittedName>
</protein>
<name>A0A5E4WW24_9BURK</name>
<proteinExistence type="predicted"/>
<gene>
    <name evidence="1" type="ORF">PHO31112_03536</name>
</gene>
<dbReference type="Proteomes" id="UP000343317">
    <property type="component" value="Unassembled WGS sequence"/>
</dbReference>
<sequence length="33" mass="3691">MLDDRVPMKIAVGLLNPATLGTWQLKLIGDVRR</sequence>
<dbReference type="AlphaFoldDB" id="A0A5E4WW24"/>